<evidence type="ECO:0000313" key="2">
    <source>
        <dbReference type="Proteomes" id="UP001302812"/>
    </source>
</evidence>
<evidence type="ECO:0000313" key="1">
    <source>
        <dbReference type="EMBL" id="KAK4109368.1"/>
    </source>
</evidence>
<gene>
    <name evidence="1" type="ORF">N656DRAFT_352323</name>
</gene>
<accession>A0AAN6QFT9</accession>
<dbReference type="AlphaFoldDB" id="A0AAN6QFT9"/>
<dbReference type="Proteomes" id="UP001302812">
    <property type="component" value="Unassembled WGS sequence"/>
</dbReference>
<name>A0AAN6QFT9_9PEZI</name>
<reference evidence="1" key="2">
    <citation type="submission" date="2023-05" db="EMBL/GenBank/DDBJ databases">
        <authorList>
            <consortium name="Lawrence Berkeley National Laboratory"/>
            <person name="Steindorff A."/>
            <person name="Hensen N."/>
            <person name="Bonometti L."/>
            <person name="Westerberg I."/>
            <person name="Brannstrom I.O."/>
            <person name="Guillou S."/>
            <person name="Cros-Aarteil S."/>
            <person name="Calhoun S."/>
            <person name="Haridas S."/>
            <person name="Kuo A."/>
            <person name="Mondo S."/>
            <person name="Pangilinan J."/>
            <person name="Riley R."/>
            <person name="Labutti K."/>
            <person name="Andreopoulos B."/>
            <person name="Lipzen A."/>
            <person name="Chen C."/>
            <person name="Yanf M."/>
            <person name="Daum C."/>
            <person name="Ng V."/>
            <person name="Clum A."/>
            <person name="Ohm R."/>
            <person name="Martin F."/>
            <person name="Silar P."/>
            <person name="Natvig D."/>
            <person name="Lalanne C."/>
            <person name="Gautier V."/>
            <person name="Ament-Velasquez S.L."/>
            <person name="Kruys A."/>
            <person name="Hutchinson M.I."/>
            <person name="Powell A.J."/>
            <person name="Barry K."/>
            <person name="Miller A.N."/>
            <person name="Grigoriev I.V."/>
            <person name="Debuchy R."/>
            <person name="Gladieux P."/>
            <person name="Thoren M.H."/>
            <person name="Johannesson H."/>
        </authorList>
    </citation>
    <scope>NUCLEOTIDE SEQUENCE</scope>
    <source>
        <strain evidence="1">CBS 508.74</strain>
    </source>
</reference>
<protein>
    <submittedName>
        <fullName evidence="1">Uncharacterized protein</fullName>
    </submittedName>
</protein>
<dbReference type="EMBL" id="MU853357">
    <property type="protein sequence ID" value="KAK4109368.1"/>
    <property type="molecule type" value="Genomic_DNA"/>
</dbReference>
<proteinExistence type="predicted"/>
<reference evidence="1" key="1">
    <citation type="journal article" date="2023" name="Mol. Phylogenet. Evol.">
        <title>Genome-scale phylogeny and comparative genomics of the fungal order Sordariales.</title>
        <authorList>
            <person name="Hensen N."/>
            <person name="Bonometti L."/>
            <person name="Westerberg I."/>
            <person name="Brannstrom I.O."/>
            <person name="Guillou S."/>
            <person name="Cros-Aarteil S."/>
            <person name="Calhoun S."/>
            <person name="Haridas S."/>
            <person name="Kuo A."/>
            <person name="Mondo S."/>
            <person name="Pangilinan J."/>
            <person name="Riley R."/>
            <person name="LaButti K."/>
            <person name="Andreopoulos B."/>
            <person name="Lipzen A."/>
            <person name="Chen C."/>
            <person name="Yan M."/>
            <person name="Daum C."/>
            <person name="Ng V."/>
            <person name="Clum A."/>
            <person name="Steindorff A."/>
            <person name="Ohm R.A."/>
            <person name="Martin F."/>
            <person name="Silar P."/>
            <person name="Natvig D.O."/>
            <person name="Lalanne C."/>
            <person name="Gautier V."/>
            <person name="Ament-Velasquez S.L."/>
            <person name="Kruys A."/>
            <person name="Hutchinson M.I."/>
            <person name="Powell A.J."/>
            <person name="Barry K."/>
            <person name="Miller A.N."/>
            <person name="Grigoriev I.V."/>
            <person name="Debuchy R."/>
            <person name="Gladieux P."/>
            <person name="Hiltunen Thoren M."/>
            <person name="Johannesson H."/>
        </authorList>
    </citation>
    <scope>NUCLEOTIDE SEQUENCE</scope>
    <source>
        <strain evidence="1">CBS 508.74</strain>
    </source>
</reference>
<organism evidence="1 2">
    <name type="scientific">Canariomyces notabilis</name>
    <dbReference type="NCBI Taxonomy" id="2074819"/>
    <lineage>
        <taxon>Eukaryota</taxon>
        <taxon>Fungi</taxon>
        <taxon>Dikarya</taxon>
        <taxon>Ascomycota</taxon>
        <taxon>Pezizomycotina</taxon>
        <taxon>Sordariomycetes</taxon>
        <taxon>Sordariomycetidae</taxon>
        <taxon>Sordariales</taxon>
        <taxon>Chaetomiaceae</taxon>
        <taxon>Canariomyces</taxon>
    </lineage>
</organism>
<dbReference type="GeneID" id="89933463"/>
<comment type="caution">
    <text evidence="1">The sequence shown here is derived from an EMBL/GenBank/DDBJ whole genome shotgun (WGS) entry which is preliminary data.</text>
</comment>
<dbReference type="RefSeq" id="XP_064666938.1">
    <property type="nucleotide sequence ID" value="XM_064809339.1"/>
</dbReference>
<keyword evidence="2" id="KW-1185">Reference proteome</keyword>
<sequence length="129" mass="14232">MTSRYDDGTGQLCSMSVGAHDSYVLYEQAYCCPDNDVPQNCSWTFDIGTTFDPQKICTPTVCPATIVRYTTALDPPNPYKDIDSLGGVDCSAYQPLPDRDPNWSYCCDPPEDYNGNWPVNSSPLGEPGR</sequence>